<name>A0A7K0KDL9_9BACT</name>
<organism evidence="1 2">
    <name type="scientific">Hallella mizrahii</name>
    <dbReference type="NCBI Taxonomy" id="2606637"/>
    <lineage>
        <taxon>Bacteria</taxon>
        <taxon>Pseudomonadati</taxon>
        <taxon>Bacteroidota</taxon>
        <taxon>Bacteroidia</taxon>
        <taxon>Bacteroidales</taxon>
        <taxon>Prevotellaceae</taxon>
        <taxon>Hallella</taxon>
    </lineage>
</organism>
<reference evidence="1 2" key="1">
    <citation type="submission" date="2019-08" db="EMBL/GenBank/DDBJ databases">
        <title>In-depth cultivation of the pig gut microbiome towards novel bacterial diversity and tailored functional studies.</title>
        <authorList>
            <person name="Wylensek D."/>
            <person name="Hitch T.C.A."/>
            <person name="Clavel T."/>
        </authorList>
    </citation>
    <scope>NUCLEOTIDE SEQUENCE [LARGE SCALE GENOMIC DNA]</scope>
    <source>
        <strain evidence="1 2">LKV-178-WT-2A</strain>
    </source>
</reference>
<dbReference type="EMBL" id="VUNG01000007">
    <property type="protein sequence ID" value="MST83948.1"/>
    <property type="molecule type" value="Genomic_DNA"/>
</dbReference>
<gene>
    <name evidence="1" type="ORF">FYJ73_04565</name>
</gene>
<protein>
    <recommendedName>
        <fullName evidence="3">Fimbrillin family protein</fullName>
    </recommendedName>
</protein>
<dbReference type="AlphaFoldDB" id="A0A7K0KDL9"/>
<evidence type="ECO:0008006" key="3">
    <source>
        <dbReference type="Google" id="ProtNLM"/>
    </source>
</evidence>
<accession>A0A7K0KDL9</accession>
<evidence type="ECO:0000313" key="2">
    <source>
        <dbReference type="Proteomes" id="UP000438914"/>
    </source>
</evidence>
<proteinExistence type="predicted"/>
<evidence type="ECO:0000313" key="1">
    <source>
        <dbReference type="EMBL" id="MST83948.1"/>
    </source>
</evidence>
<comment type="caution">
    <text evidence="1">The sequence shown here is derived from an EMBL/GenBank/DDBJ whole genome shotgun (WGS) entry which is preliminary data.</text>
</comment>
<keyword evidence="2" id="KW-1185">Reference proteome</keyword>
<dbReference type="RefSeq" id="WP_154533532.1">
    <property type="nucleotide sequence ID" value="NZ_VUNG01000007.1"/>
</dbReference>
<dbReference type="Proteomes" id="UP000438914">
    <property type="component" value="Unassembled WGS sequence"/>
</dbReference>
<sequence length="332" mass="36543">MAFLVLGIGTLTACSSTDPSVEDDHVVRMPIVLAIPANNAELTTGSAGAKATRAEGDPGTYEKFELPKYLYIYLINTSINGTDKVVLTPEGMNLQSGYTLKADKWTKTITTDNKDSIYTYTDQIRIIIPENRSEGVVYAAMSTVPIAVTYTGTGVEDATFTLGDDVKDKSEALKNLYSSPYNLNNSNGYYGIVNDYKSNSPYINMVLYHVASKLDVQWNVDAKVQDKVKLSKITLTGLSRGGKLFKPLENTESSSTYDETFTLDAGNQWYGRKATYVIPVQTDGKYQFPMTLTNSLSSEENKDRSTTAKAEPSTSSAIFVPWIYGTVKVTKW</sequence>